<dbReference type="InterPro" id="IPR001254">
    <property type="entry name" value="Trypsin_dom"/>
</dbReference>
<dbReference type="EMBL" id="CAJHNJ030000018">
    <property type="protein sequence ID" value="CAG9116343.1"/>
    <property type="molecule type" value="Genomic_DNA"/>
</dbReference>
<dbReference type="PRINTS" id="PR00722">
    <property type="entry name" value="CHYMOTRYPSIN"/>
</dbReference>
<keyword evidence="11" id="KW-1205">Fibrinolytic toxin</keyword>
<dbReference type="InterPro" id="IPR050127">
    <property type="entry name" value="Serine_Proteases_S1"/>
</dbReference>
<dbReference type="PANTHER" id="PTHR24264:SF65">
    <property type="entry name" value="SRCR DOMAIN-CONTAINING PROTEIN"/>
    <property type="match status" value="1"/>
</dbReference>
<sequence length="256" mass="26881">MSLGTWSILLLTAAAAAASPRIIGGSSTTIQQHPWLVQVDQLGVSSGAWVQSCAGSLVSNGWVISAAHCFEGWTYPDITYRRVRVGATTRNEGGTTIALTRVVKHPDYRKAARFDADLTLVRLATFVDFTPTVQAGVIYGQGTETATNTEVVLSGWGQLGLGQPSAETLQETTVKIVDNAECARRYGEGITSNMICAGILDQGGKDSCQGDAGGALTIDNVIVGVISWGEGCASGYFPGVSTKVSAYSNWIIDTAV</sequence>
<evidence type="ECO:0000313" key="14">
    <source>
        <dbReference type="EMBL" id="CAG9116343.1"/>
    </source>
</evidence>
<keyword evidence="5" id="KW-0378">Hydrolase</keyword>
<evidence type="ECO:0000256" key="10">
    <source>
        <dbReference type="ARBA" id="ARBA00055534"/>
    </source>
</evidence>
<dbReference type="GO" id="GO:0005615">
    <property type="term" value="C:extracellular space"/>
    <property type="evidence" value="ECO:0007669"/>
    <property type="project" value="TreeGrafter"/>
</dbReference>
<keyword evidence="7" id="KW-1015">Disulfide bond</keyword>
<comment type="subcellular location">
    <subcellularLocation>
        <location evidence="1">Secreted</location>
        <location evidence="1">Extracellular space</location>
    </subcellularLocation>
</comment>
<keyword evidence="3" id="KW-0800">Toxin</keyword>
<evidence type="ECO:0000256" key="12">
    <source>
        <dbReference type="SAM" id="SignalP"/>
    </source>
</evidence>
<keyword evidence="4" id="KW-0645">Protease</keyword>
<evidence type="ECO:0000256" key="4">
    <source>
        <dbReference type="ARBA" id="ARBA00022670"/>
    </source>
</evidence>
<dbReference type="Proteomes" id="UP000653454">
    <property type="component" value="Unassembled WGS sequence"/>
</dbReference>
<dbReference type="InterPro" id="IPR043504">
    <property type="entry name" value="Peptidase_S1_PA_chymotrypsin"/>
</dbReference>
<comment type="similarity">
    <text evidence="9">Belongs to the peptidase S1 family. CLIP subfamily.</text>
</comment>
<proteinExistence type="inferred from homology"/>
<feature type="chain" id="PRO_5035717272" evidence="12">
    <location>
        <begin position="19"/>
        <end position="256"/>
    </location>
</feature>
<dbReference type="InterPro" id="IPR018114">
    <property type="entry name" value="TRYPSIN_HIS"/>
</dbReference>
<dbReference type="InterPro" id="IPR009003">
    <property type="entry name" value="Peptidase_S1_PA"/>
</dbReference>
<dbReference type="GO" id="GO:0006508">
    <property type="term" value="P:proteolysis"/>
    <property type="evidence" value="ECO:0007669"/>
    <property type="project" value="UniProtKB-KW"/>
</dbReference>
<keyword evidence="6" id="KW-0720">Serine protease</keyword>
<keyword evidence="8" id="KW-1199">Hemostasis impairing toxin</keyword>
<evidence type="ECO:0000256" key="11">
    <source>
        <dbReference type="ARBA" id="ARBA00084094"/>
    </source>
</evidence>
<dbReference type="Gene3D" id="2.40.10.10">
    <property type="entry name" value="Trypsin-like serine proteases"/>
    <property type="match status" value="1"/>
</dbReference>
<dbReference type="InterPro" id="IPR001314">
    <property type="entry name" value="Peptidase_S1A"/>
</dbReference>
<evidence type="ECO:0000256" key="6">
    <source>
        <dbReference type="ARBA" id="ARBA00022825"/>
    </source>
</evidence>
<organism evidence="14 15">
    <name type="scientific">Plutella xylostella</name>
    <name type="common">Diamondback moth</name>
    <name type="synonym">Plutella maculipennis</name>
    <dbReference type="NCBI Taxonomy" id="51655"/>
    <lineage>
        <taxon>Eukaryota</taxon>
        <taxon>Metazoa</taxon>
        <taxon>Ecdysozoa</taxon>
        <taxon>Arthropoda</taxon>
        <taxon>Hexapoda</taxon>
        <taxon>Insecta</taxon>
        <taxon>Pterygota</taxon>
        <taxon>Neoptera</taxon>
        <taxon>Endopterygota</taxon>
        <taxon>Lepidoptera</taxon>
        <taxon>Glossata</taxon>
        <taxon>Ditrysia</taxon>
        <taxon>Yponomeutoidea</taxon>
        <taxon>Plutellidae</taxon>
        <taxon>Plutella</taxon>
    </lineage>
</organism>
<dbReference type="CDD" id="cd00190">
    <property type="entry name" value="Tryp_SPc"/>
    <property type="match status" value="1"/>
</dbReference>
<feature type="domain" description="Peptidase S1" evidence="13">
    <location>
        <begin position="22"/>
        <end position="256"/>
    </location>
</feature>
<feature type="signal peptide" evidence="12">
    <location>
        <begin position="1"/>
        <end position="18"/>
    </location>
</feature>
<dbReference type="FunFam" id="2.40.10.10:FF:000068">
    <property type="entry name" value="transmembrane protease serine 2"/>
    <property type="match status" value="1"/>
</dbReference>
<evidence type="ECO:0000259" key="13">
    <source>
        <dbReference type="PROSITE" id="PS50240"/>
    </source>
</evidence>
<evidence type="ECO:0000256" key="3">
    <source>
        <dbReference type="ARBA" id="ARBA00022656"/>
    </source>
</evidence>
<dbReference type="PROSITE" id="PS00134">
    <property type="entry name" value="TRYPSIN_HIS"/>
    <property type="match status" value="1"/>
</dbReference>
<keyword evidence="15" id="KW-1185">Reference proteome</keyword>
<evidence type="ECO:0000313" key="15">
    <source>
        <dbReference type="Proteomes" id="UP000653454"/>
    </source>
</evidence>
<dbReference type="SMART" id="SM00020">
    <property type="entry name" value="Tryp_SPc"/>
    <property type="match status" value="1"/>
</dbReference>
<dbReference type="PROSITE" id="PS50240">
    <property type="entry name" value="TRYPSIN_DOM"/>
    <property type="match status" value="1"/>
</dbReference>
<evidence type="ECO:0000256" key="8">
    <source>
        <dbReference type="ARBA" id="ARBA00023240"/>
    </source>
</evidence>
<keyword evidence="12" id="KW-0732">Signal</keyword>
<evidence type="ECO:0000256" key="1">
    <source>
        <dbReference type="ARBA" id="ARBA00004239"/>
    </source>
</evidence>
<comment type="caution">
    <text evidence="14">The sequence shown here is derived from an EMBL/GenBank/DDBJ whole genome shotgun (WGS) entry which is preliminary data.</text>
</comment>
<dbReference type="AlphaFoldDB" id="A0A8S4ENU6"/>
<dbReference type="FunFam" id="2.40.10.10:FF:000002">
    <property type="entry name" value="Transmembrane protease serine"/>
    <property type="match status" value="1"/>
</dbReference>
<evidence type="ECO:0000256" key="7">
    <source>
        <dbReference type="ARBA" id="ARBA00023157"/>
    </source>
</evidence>
<accession>A0A8S4ENU6</accession>
<reference evidence="14" key="1">
    <citation type="submission" date="2020-11" db="EMBL/GenBank/DDBJ databases">
        <authorList>
            <person name="Whiteford S."/>
        </authorList>
    </citation>
    <scope>NUCLEOTIDE SEQUENCE</scope>
</reference>
<dbReference type="SUPFAM" id="SSF50494">
    <property type="entry name" value="Trypsin-like serine proteases"/>
    <property type="match status" value="1"/>
</dbReference>
<protein>
    <submittedName>
        <fullName evidence="14">(diamondback moth) hypothetical protein</fullName>
    </submittedName>
</protein>
<evidence type="ECO:0000256" key="9">
    <source>
        <dbReference type="ARBA" id="ARBA00024195"/>
    </source>
</evidence>
<dbReference type="GO" id="GO:0004252">
    <property type="term" value="F:serine-type endopeptidase activity"/>
    <property type="evidence" value="ECO:0007669"/>
    <property type="project" value="InterPro"/>
</dbReference>
<keyword evidence="2" id="KW-0964">Secreted</keyword>
<dbReference type="PANTHER" id="PTHR24264">
    <property type="entry name" value="TRYPSIN-RELATED"/>
    <property type="match status" value="1"/>
</dbReference>
<evidence type="ECO:0000256" key="2">
    <source>
        <dbReference type="ARBA" id="ARBA00022525"/>
    </source>
</evidence>
<dbReference type="Pfam" id="PF00089">
    <property type="entry name" value="Trypsin"/>
    <property type="match status" value="1"/>
</dbReference>
<gene>
    <name evidence="14" type="ORF">PLXY2_LOCUS6006</name>
</gene>
<comment type="function">
    <text evidence="10">Fibrinolytic activity; shows preferential cleavage of Arg-Gly bonds in all three fibrinogen chains. Contact with the caterpillars causes severe bleeding, due the anticoagulant effect of the protein.</text>
</comment>
<name>A0A8S4ENU6_PLUXY</name>
<dbReference type="GO" id="GO:0090729">
    <property type="term" value="F:toxin activity"/>
    <property type="evidence" value="ECO:0007669"/>
    <property type="project" value="UniProtKB-KW"/>
</dbReference>
<evidence type="ECO:0000256" key="5">
    <source>
        <dbReference type="ARBA" id="ARBA00022801"/>
    </source>
</evidence>